<keyword evidence="1" id="KW-0812">Transmembrane</keyword>
<keyword evidence="3" id="KW-1185">Reference proteome</keyword>
<feature type="transmembrane region" description="Helical" evidence="1">
    <location>
        <begin position="62"/>
        <end position="88"/>
    </location>
</feature>
<gene>
    <name evidence="2" type="ORF">CYMTET_55916</name>
</gene>
<organism evidence="2 3">
    <name type="scientific">Cymbomonas tetramitiformis</name>
    <dbReference type="NCBI Taxonomy" id="36881"/>
    <lineage>
        <taxon>Eukaryota</taxon>
        <taxon>Viridiplantae</taxon>
        <taxon>Chlorophyta</taxon>
        <taxon>Pyramimonadophyceae</taxon>
        <taxon>Pyramimonadales</taxon>
        <taxon>Pyramimonadaceae</taxon>
        <taxon>Cymbomonas</taxon>
    </lineage>
</organism>
<keyword evidence="1" id="KW-0472">Membrane</keyword>
<proteinExistence type="predicted"/>
<reference evidence="2 3" key="1">
    <citation type="journal article" date="2015" name="Genome Biol. Evol.">
        <title>Comparative Genomics of a Bacterivorous Green Alga Reveals Evolutionary Causalities and Consequences of Phago-Mixotrophic Mode of Nutrition.</title>
        <authorList>
            <person name="Burns J.A."/>
            <person name="Paasch A."/>
            <person name="Narechania A."/>
            <person name="Kim E."/>
        </authorList>
    </citation>
    <scope>NUCLEOTIDE SEQUENCE [LARGE SCALE GENOMIC DNA]</scope>
    <source>
        <strain evidence="2 3">PLY_AMNH</strain>
    </source>
</reference>
<evidence type="ECO:0000313" key="3">
    <source>
        <dbReference type="Proteomes" id="UP001190700"/>
    </source>
</evidence>
<dbReference type="Proteomes" id="UP001190700">
    <property type="component" value="Unassembled WGS sequence"/>
</dbReference>
<feature type="transmembrane region" description="Helical" evidence="1">
    <location>
        <begin position="109"/>
        <end position="131"/>
    </location>
</feature>
<dbReference type="AlphaFoldDB" id="A0AAE0BD75"/>
<sequence length="147" mass="15912">MLNNTKALRSGEQRKAMMTCNSAEDVYDKLMTEHSTIGVVGALTSGFAYAAFQSPPSTHKDLFGLFVISSALLNLASVCISTFLYIMYNVFPKATGKKIASRFFAVQPIATRLFLLGLACLAGGFNVYAYAEYGAPVFITSMICFAT</sequence>
<name>A0AAE0BD75_9CHLO</name>
<evidence type="ECO:0000313" key="2">
    <source>
        <dbReference type="EMBL" id="KAK3233804.1"/>
    </source>
</evidence>
<protein>
    <submittedName>
        <fullName evidence="2">Uncharacterized protein</fullName>
    </submittedName>
</protein>
<accession>A0AAE0BD75</accession>
<keyword evidence="1" id="KW-1133">Transmembrane helix</keyword>
<dbReference type="EMBL" id="LGRX02035626">
    <property type="protein sequence ID" value="KAK3233804.1"/>
    <property type="molecule type" value="Genomic_DNA"/>
</dbReference>
<comment type="caution">
    <text evidence="2">The sequence shown here is derived from an EMBL/GenBank/DDBJ whole genome shotgun (WGS) entry which is preliminary data.</text>
</comment>
<evidence type="ECO:0000256" key="1">
    <source>
        <dbReference type="SAM" id="Phobius"/>
    </source>
</evidence>